<keyword evidence="2" id="KW-1185">Reference proteome</keyword>
<proteinExistence type="predicted"/>
<organism evidence="1 2">
    <name type="scientific">Leucobacter luti</name>
    <dbReference type="NCBI Taxonomy" id="340320"/>
    <lineage>
        <taxon>Bacteria</taxon>
        <taxon>Bacillati</taxon>
        <taxon>Actinomycetota</taxon>
        <taxon>Actinomycetes</taxon>
        <taxon>Micrococcales</taxon>
        <taxon>Microbacteriaceae</taxon>
        <taxon>Leucobacter</taxon>
    </lineage>
</organism>
<dbReference type="EMBL" id="SNYA01000001">
    <property type="protein sequence ID" value="TDP95913.1"/>
    <property type="molecule type" value="Genomic_DNA"/>
</dbReference>
<reference evidence="1 2" key="1">
    <citation type="submission" date="2019-03" db="EMBL/GenBank/DDBJ databases">
        <title>Genomic analyses of the natural microbiome of Caenorhabditis elegans.</title>
        <authorList>
            <person name="Samuel B."/>
        </authorList>
    </citation>
    <scope>NUCLEOTIDE SEQUENCE [LARGE SCALE GENOMIC DNA]</scope>
    <source>
        <strain evidence="1 2">JUb18</strain>
    </source>
</reference>
<name>A0A4R6S8Z6_9MICO</name>
<accession>A0A4R6S8Z6</accession>
<sequence length="136" mass="15797">MQCMVYKFEKYQIASYSFARQGSFNGKIKLLCGTPSTSGYRHIEKGHKKSWTKIVLWDGRRSASAWDNLMRDVVKGNLARPTNVYRYKGNKMCFEGSLNSWRKDRRGRVVAQKRWNTAVVVSTNYKRVITAYPGRC</sequence>
<comment type="caution">
    <text evidence="1">The sequence shown here is derived from an EMBL/GenBank/DDBJ whole genome shotgun (WGS) entry which is preliminary data.</text>
</comment>
<dbReference type="Proteomes" id="UP000295601">
    <property type="component" value="Unassembled WGS sequence"/>
</dbReference>
<evidence type="ECO:0000313" key="2">
    <source>
        <dbReference type="Proteomes" id="UP000295601"/>
    </source>
</evidence>
<gene>
    <name evidence="1" type="ORF">EDF62_0608</name>
</gene>
<protein>
    <submittedName>
        <fullName evidence="1">Uncharacterized protein</fullName>
    </submittedName>
</protein>
<evidence type="ECO:0000313" key="1">
    <source>
        <dbReference type="EMBL" id="TDP95913.1"/>
    </source>
</evidence>
<dbReference type="AlphaFoldDB" id="A0A4R6S8Z6"/>